<proteinExistence type="predicted"/>
<dbReference type="EMBL" id="CP114196">
    <property type="protein sequence ID" value="WAT93619.1"/>
    <property type="molecule type" value="Genomic_DNA"/>
</dbReference>
<geneLocation type="plasmid" evidence="1 2">
    <name>pHLA</name>
</geneLocation>
<evidence type="ECO:0000313" key="2">
    <source>
        <dbReference type="Proteomes" id="UP001156560"/>
    </source>
</evidence>
<dbReference type="AlphaFoldDB" id="A0AA47JMZ0"/>
<dbReference type="Proteomes" id="UP001156560">
    <property type="component" value="Plasmid pHLA"/>
</dbReference>
<gene>
    <name evidence="1" type="ORF">O1Q84_26230</name>
</gene>
<dbReference type="RefSeq" id="WP_025633985.1">
    <property type="nucleotide sequence ID" value="NZ_CP114196.1"/>
</dbReference>
<sequence>MMNDILKRYNILEKYKQAFLTSDFYNDQKVLAPDDLVPMIRGFLHANGEDLLVDNHTNISAFAKSVFAETNQEKFESFLTELKLLVDELNLDFRGSADIPNYDNLSITLSFDTASEDQIDRLIRFVRNNLTNNFRASGQYPLAVWKAFIISSDCWSVEFRFSPRWEFKEDIQG</sequence>
<organism evidence="1 2">
    <name type="scientific">Vibrio parahaemolyticus</name>
    <dbReference type="NCBI Taxonomy" id="670"/>
    <lineage>
        <taxon>Bacteria</taxon>
        <taxon>Pseudomonadati</taxon>
        <taxon>Pseudomonadota</taxon>
        <taxon>Gammaproteobacteria</taxon>
        <taxon>Vibrionales</taxon>
        <taxon>Vibrionaceae</taxon>
        <taxon>Vibrio</taxon>
    </lineage>
</organism>
<name>A0AA47JMZ0_VIBPH</name>
<evidence type="ECO:0000313" key="1">
    <source>
        <dbReference type="EMBL" id="WAT93619.1"/>
    </source>
</evidence>
<keyword evidence="1" id="KW-0614">Plasmid</keyword>
<protein>
    <submittedName>
        <fullName evidence="1">Uncharacterized protein</fullName>
    </submittedName>
</protein>
<reference evidence="1" key="1">
    <citation type="submission" date="2022-12" db="EMBL/GenBank/DDBJ databases">
        <title>Vibrio parahaemolyticus become highly virulent by producing novel Tc toxins.</title>
        <authorList>
            <person name="Yang F."/>
            <person name="You Y."/>
            <person name="Lai Q."/>
            <person name="Xu L."/>
            <person name="Li F."/>
        </authorList>
    </citation>
    <scope>NUCLEOTIDE SEQUENCE</scope>
    <source>
        <strain evidence="1">Vp-HL-202005</strain>
        <plasmid evidence="1">pHLA</plasmid>
    </source>
</reference>
<accession>A0AA47JMZ0</accession>